<accession>A0A939EK05</accession>
<evidence type="ECO:0000313" key="1">
    <source>
        <dbReference type="EMBL" id="MBO0343842.1"/>
    </source>
</evidence>
<proteinExistence type="predicted"/>
<sequence>MKRASGIGLAVSFAVIIPSGGILAAHASSGMELITPQQQLEQRCDVEAMTRLNADKVIAYTFEDPVYSDHSVTAPGAAFRRKQKWFRLSYNCLTDPDHQKVVKFELEVGKQVPRSSWDQYYLYP</sequence>
<dbReference type="Pfam" id="PF06059">
    <property type="entry name" value="DUF930"/>
    <property type="match status" value="1"/>
</dbReference>
<dbReference type="RefSeq" id="WP_206937582.1">
    <property type="nucleotide sequence ID" value="NZ_JAFLNF010000001.1"/>
</dbReference>
<reference evidence="1" key="1">
    <citation type="submission" date="2021-03" db="EMBL/GenBank/DDBJ databases">
        <title>Roseibium sp. CAU 1637 isolated from Incheon.</title>
        <authorList>
            <person name="Kim W."/>
        </authorList>
    </citation>
    <scope>NUCLEOTIDE SEQUENCE</scope>
    <source>
        <strain evidence="1">CAU 1637</strain>
    </source>
</reference>
<dbReference type="AlphaFoldDB" id="A0A939EK05"/>
<organism evidence="1 2">
    <name type="scientific">Roseibium limicola</name>
    <dbReference type="NCBI Taxonomy" id="2816037"/>
    <lineage>
        <taxon>Bacteria</taxon>
        <taxon>Pseudomonadati</taxon>
        <taxon>Pseudomonadota</taxon>
        <taxon>Alphaproteobacteria</taxon>
        <taxon>Hyphomicrobiales</taxon>
        <taxon>Stappiaceae</taxon>
        <taxon>Roseibium</taxon>
    </lineage>
</organism>
<dbReference type="Proteomes" id="UP000664779">
    <property type="component" value="Unassembled WGS sequence"/>
</dbReference>
<gene>
    <name evidence="1" type="ORF">J0X15_01295</name>
</gene>
<protein>
    <submittedName>
        <fullName evidence="1">DUF930 domain-containing protein</fullName>
    </submittedName>
</protein>
<dbReference type="InterPro" id="IPR009273">
    <property type="entry name" value="DUF930"/>
</dbReference>
<evidence type="ECO:0000313" key="2">
    <source>
        <dbReference type="Proteomes" id="UP000664779"/>
    </source>
</evidence>
<name>A0A939EK05_9HYPH</name>
<comment type="caution">
    <text evidence="1">The sequence shown here is derived from an EMBL/GenBank/DDBJ whole genome shotgun (WGS) entry which is preliminary data.</text>
</comment>
<dbReference type="EMBL" id="JAFLNF010000001">
    <property type="protein sequence ID" value="MBO0343842.1"/>
    <property type="molecule type" value="Genomic_DNA"/>
</dbReference>
<keyword evidence="2" id="KW-1185">Reference proteome</keyword>